<evidence type="ECO:0000313" key="2">
    <source>
        <dbReference type="Proteomes" id="UP000295157"/>
    </source>
</evidence>
<sequence length="230" mass="23671">MMALSGAEAVQAVMSKAQCLLLDFDGPVCDIFAGLPAPTVAARLRATLEGAGAALPPEVQATDDPLEVFRFSGGLGEDLNELGLSALTRLEVEAAGTARLTHGAVELLARARAWGMLIAIVSNNSASAVGAFLDREGLAEQIDYLSARSAVDPSLMKPNPHLLDQAVSRFGVDPSASLLVGDSVTDVEASKLAGVVAVGYANKPGKVGRLAMAGADLIVTSMFELADALR</sequence>
<dbReference type="Gene3D" id="3.40.50.1000">
    <property type="entry name" value="HAD superfamily/HAD-like"/>
    <property type="match status" value="1"/>
</dbReference>
<reference evidence="1 2" key="1">
    <citation type="submission" date="2019-02" db="EMBL/GenBank/DDBJ databases">
        <title>Draft genome sequences of novel Actinobacteria.</title>
        <authorList>
            <person name="Sahin N."/>
            <person name="Ay H."/>
            <person name="Saygin H."/>
        </authorList>
    </citation>
    <scope>NUCLEOTIDE SEQUENCE [LARGE SCALE GENOMIC DNA]</scope>
    <source>
        <strain evidence="1 2">KC201</strain>
    </source>
</reference>
<protein>
    <submittedName>
        <fullName evidence="1">HAD family hydrolase</fullName>
    </submittedName>
</protein>
<dbReference type="GO" id="GO:0005829">
    <property type="term" value="C:cytosol"/>
    <property type="evidence" value="ECO:0007669"/>
    <property type="project" value="TreeGrafter"/>
</dbReference>
<name>A0A4R4N4M4_9ACTN</name>
<dbReference type="PANTHER" id="PTHR43434">
    <property type="entry name" value="PHOSPHOGLYCOLATE PHOSPHATASE"/>
    <property type="match status" value="1"/>
</dbReference>
<dbReference type="InterPro" id="IPR006549">
    <property type="entry name" value="HAD-SF_hydro_IIIA"/>
</dbReference>
<accession>A0A4R4N4M4</accession>
<dbReference type="NCBIfam" id="TIGR01662">
    <property type="entry name" value="HAD-SF-IIIA"/>
    <property type="match status" value="1"/>
</dbReference>
<dbReference type="Proteomes" id="UP000295157">
    <property type="component" value="Unassembled WGS sequence"/>
</dbReference>
<keyword evidence="2" id="KW-1185">Reference proteome</keyword>
<evidence type="ECO:0000313" key="1">
    <source>
        <dbReference type="EMBL" id="TDC02864.1"/>
    </source>
</evidence>
<dbReference type="GO" id="GO:0006281">
    <property type="term" value="P:DNA repair"/>
    <property type="evidence" value="ECO:0007669"/>
    <property type="project" value="TreeGrafter"/>
</dbReference>
<dbReference type="SUPFAM" id="SSF56784">
    <property type="entry name" value="HAD-like"/>
    <property type="match status" value="1"/>
</dbReference>
<dbReference type="PANTHER" id="PTHR43434:SF1">
    <property type="entry name" value="PHOSPHOGLYCOLATE PHOSPHATASE"/>
    <property type="match status" value="1"/>
</dbReference>
<dbReference type="EMBL" id="SMJZ01000126">
    <property type="protein sequence ID" value="TDC02864.1"/>
    <property type="molecule type" value="Genomic_DNA"/>
</dbReference>
<comment type="caution">
    <text evidence="1">The sequence shown here is derived from an EMBL/GenBank/DDBJ whole genome shotgun (WGS) entry which is preliminary data.</text>
</comment>
<keyword evidence="1" id="KW-0378">Hydrolase</keyword>
<dbReference type="AlphaFoldDB" id="A0A4R4N4M4"/>
<dbReference type="InterPro" id="IPR036412">
    <property type="entry name" value="HAD-like_sf"/>
</dbReference>
<dbReference type="GO" id="GO:0008967">
    <property type="term" value="F:phosphoglycolate phosphatase activity"/>
    <property type="evidence" value="ECO:0007669"/>
    <property type="project" value="TreeGrafter"/>
</dbReference>
<gene>
    <name evidence="1" type="ORF">E1267_28205</name>
</gene>
<proteinExistence type="predicted"/>
<dbReference type="Pfam" id="PF00702">
    <property type="entry name" value="Hydrolase"/>
    <property type="match status" value="1"/>
</dbReference>
<dbReference type="InterPro" id="IPR050155">
    <property type="entry name" value="HAD-like_hydrolase_sf"/>
</dbReference>
<organism evidence="1 2">
    <name type="scientific">Nonomuraea longispora</name>
    <dbReference type="NCBI Taxonomy" id="1848320"/>
    <lineage>
        <taxon>Bacteria</taxon>
        <taxon>Bacillati</taxon>
        <taxon>Actinomycetota</taxon>
        <taxon>Actinomycetes</taxon>
        <taxon>Streptosporangiales</taxon>
        <taxon>Streptosporangiaceae</taxon>
        <taxon>Nonomuraea</taxon>
    </lineage>
</organism>
<dbReference type="InterPro" id="IPR023214">
    <property type="entry name" value="HAD_sf"/>
</dbReference>